<dbReference type="InterPro" id="IPR033479">
    <property type="entry name" value="dCache_1"/>
</dbReference>
<dbReference type="Gene3D" id="3.30.450.20">
    <property type="entry name" value="PAS domain"/>
    <property type="match status" value="2"/>
</dbReference>
<dbReference type="Pfam" id="PF00672">
    <property type="entry name" value="HAMP"/>
    <property type="match status" value="1"/>
</dbReference>
<evidence type="ECO:0000313" key="14">
    <source>
        <dbReference type="EMBL" id="GIQ71502.1"/>
    </source>
</evidence>
<dbReference type="EMBL" id="BOVK01000100">
    <property type="protein sequence ID" value="GIQ71502.1"/>
    <property type="molecule type" value="Genomic_DNA"/>
</dbReference>
<keyword evidence="6 11" id="KW-0472">Membrane</keyword>
<dbReference type="AlphaFoldDB" id="A0A8J4H7X0"/>
<evidence type="ECO:0000256" key="1">
    <source>
        <dbReference type="ARBA" id="ARBA00004651"/>
    </source>
</evidence>
<evidence type="ECO:0000256" key="9">
    <source>
        <dbReference type="PROSITE-ProRule" id="PRU00284"/>
    </source>
</evidence>
<comment type="subcellular location">
    <subcellularLocation>
        <location evidence="1">Cell membrane</location>
        <topology evidence="1">Multi-pass membrane protein</topology>
    </subcellularLocation>
</comment>
<feature type="transmembrane region" description="Helical" evidence="11">
    <location>
        <begin position="357"/>
        <end position="384"/>
    </location>
</feature>
<dbReference type="InterPro" id="IPR004089">
    <property type="entry name" value="MCPsignal_dom"/>
</dbReference>
<keyword evidence="7 9" id="KW-0807">Transducer</keyword>
<reference evidence="14" key="1">
    <citation type="submission" date="2021-04" db="EMBL/GenBank/DDBJ databases">
        <title>Draft genome sequence of Xylanibacillus composti strain K13.</title>
        <authorList>
            <person name="Uke A."/>
            <person name="Chhe C."/>
            <person name="Baramee S."/>
            <person name="Kosugi A."/>
        </authorList>
    </citation>
    <scope>NUCLEOTIDE SEQUENCE</scope>
    <source>
        <strain evidence="14">K13</strain>
    </source>
</reference>
<evidence type="ECO:0000259" key="13">
    <source>
        <dbReference type="PROSITE" id="PS50885"/>
    </source>
</evidence>
<organism evidence="14 15">
    <name type="scientific">Xylanibacillus composti</name>
    <dbReference type="NCBI Taxonomy" id="1572762"/>
    <lineage>
        <taxon>Bacteria</taxon>
        <taxon>Bacillati</taxon>
        <taxon>Bacillota</taxon>
        <taxon>Bacilli</taxon>
        <taxon>Bacillales</taxon>
        <taxon>Paenibacillaceae</taxon>
        <taxon>Xylanibacillus</taxon>
    </lineage>
</organism>
<evidence type="ECO:0000259" key="12">
    <source>
        <dbReference type="PROSITE" id="PS50111"/>
    </source>
</evidence>
<accession>A0A8J4H7X0</accession>
<evidence type="ECO:0000256" key="3">
    <source>
        <dbReference type="ARBA" id="ARBA00022500"/>
    </source>
</evidence>
<dbReference type="PANTHER" id="PTHR32089">
    <property type="entry name" value="METHYL-ACCEPTING CHEMOTAXIS PROTEIN MCPB"/>
    <property type="match status" value="1"/>
</dbReference>
<feature type="region of interest" description="Disordered" evidence="10">
    <location>
        <begin position="25"/>
        <end position="58"/>
    </location>
</feature>
<dbReference type="CDD" id="cd06225">
    <property type="entry name" value="HAMP"/>
    <property type="match status" value="1"/>
</dbReference>
<evidence type="ECO:0000256" key="4">
    <source>
        <dbReference type="ARBA" id="ARBA00022692"/>
    </source>
</evidence>
<dbReference type="PROSITE" id="PS50885">
    <property type="entry name" value="HAMP"/>
    <property type="match status" value="1"/>
</dbReference>
<feature type="compositionally biased region" description="Basic residues" evidence="10">
    <location>
        <begin position="48"/>
        <end position="58"/>
    </location>
</feature>
<proteinExistence type="inferred from homology"/>
<protein>
    <submittedName>
        <fullName evidence="14">Methyl-accepting chemotaxis protein</fullName>
    </submittedName>
</protein>
<comment type="similarity">
    <text evidence="8">Belongs to the methyl-accepting chemotaxis (MCP) protein family.</text>
</comment>
<dbReference type="PROSITE" id="PS50111">
    <property type="entry name" value="CHEMOTAXIS_TRANSDUC_2"/>
    <property type="match status" value="1"/>
</dbReference>
<dbReference type="InterPro" id="IPR003660">
    <property type="entry name" value="HAMP_dom"/>
</dbReference>
<evidence type="ECO:0000256" key="6">
    <source>
        <dbReference type="ARBA" id="ARBA00023136"/>
    </source>
</evidence>
<dbReference type="Gene3D" id="1.10.287.950">
    <property type="entry name" value="Methyl-accepting chemotaxis protein"/>
    <property type="match status" value="1"/>
</dbReference>
<dbReference type="Proteomes" id="UP000677918">
    <property type="component" value="Unassembled WGS sequence"/>
</dbReference>
<keyword evidence="3" id="KW-0145">Chemotaxis</keyword>
<dbReference type="SMART" id="SM00304">
    <property type="entry name" value="HAMP"/>
    <property type="match status" value="1"/>
</dbReference>
<dbReference type="SUPFAM" id="SSF58104">
    <property type="entry name" value="Methyl-accepting chemotaxis protein (MCP) signaling domain"/>
    <property type="match status" value="1"/>
</dbReference>
<dbReference type="Pfam" id="PF02743">
    <property type="entry name" value="dCache_1"/>
    <property type="match status" value="1"/>
</dbReference>
<feature type="domain" description="Methyl-accepting transducer" evidence="12">
    <location>
        <begin position="452"/>
        <end position="702"/>
    </location>
</feature>
<dbReference type="GO" id="GO:0007165">
    <property type="term" value="P:signal transduction"/>
    <property type="evidence" value="ECO:0007669"/>
    <property type="project" value="UniProtKB-KW"/>
</dbReference>
<name>A0A8J4H7X0_9BACL</name>
<keyword evidence="4 11" id="KW-0812">Transmembrane</keyword>
<feature type="domain" description="HAMP" evidence="13">
    <location>
        <begin position="381"/>
        <end position="433"/>
    </location>
</feature>
<dbReference type="GO" id="GO:0006935">
    <property type="term" value="P:chemotaxis"/>
    <property type="evidence" value="ECO:0007669"/>
    <property type="project" value="UniProtKB-KW"/>
</dbReference>
<evidence type="ECO:0000313" key="15">
    <source>
        <dbReference type="Proteomes" id="UP000677918"/>
    </source>
</evidence>
<evidence type="ECO:0000256" key="8">
    <source>
        <dbReference type="ARBA" id="ARBA00029447"/>
    </source>
</evidence>
<dbReference type="CDD" id="cd18773">
    <property type="entry name" value="PDC1_HK_sensor"/>
    <property type="match status" value="1"/>
</dbReference>
<evidence type="ECO:0000256" key="5">
    <source>
        <dbReference type="ARBA" id="ARBA00022989"/>
    </source>
</evidence>
<dbReference type="GO" id="GO:0005886">
    <property type="term" value="C:plasma membrane"/>
    <property type="evidence" value="ECO:0007669"/>
    <property type="project" value="UniProtKB-SubCell"/>
</dbReference>
<keyword evidence="2" id="KW-1003">Cell membrane</keyword>
<evidence type="ECO:0000256" key="11">
    <source>
        <dbReference type="SAM" id="Phobius"/>
    </source>
</evidence>
<dbReference type="Pfam" id="PF00015">
    <property type="entry name" value="MCPsignal"/>
    <property type="match status" value="1"/>
</dbReference>
<keyword evidence="5 11" id="KW-1133">Transmembrane helix</keyword>
<comment type="caution">
    <text evidence="14">The sequence shown here is derived from an EMBL/GenBank/DDBJ whole genome shotgun (WGS) entry which is preliminary data.</text>
</comment>
<evidence type="ECO:0000256" key="2">
    <source>
        <dbReference type="ARBA" id="ARBA00022475"/>
    </source>
</evidence>
<evidence type="ECO:0000256" key="7">
    <source>
        <dbReference type="ARBA" id="ARBA00023224"/>
    </source>
</evidence>
<keyword evidence="15" id="KW-1185">Reference proteome</keyword>
<sequence length="740" mass="81177">MYYFSEGVQSMKLWKQLTQRIASVSRPDKKALPSSSNPHQTERERKSKPIHNAPKGKRTFSLNPARSVGAKLFILFFVSTIILVSISGFSSYLMSKDTITDQVSEFSRQAIVQAKEKMDLVLGKYTELSLQFLTDAEIQTTISNIHRGTDDNFAMYEMKSSLDNKLNGMTMSNNELHSIFYFDTNGNTISSGGSVTAANAGGIAEKEWFQHALETGDVIWLNTMVGGVMGNSQEATFGLARLIRTTSTNTDTGVLMIEIKASAFRQHLANLQLGDSGVKYIMNENNELIYSENQELIGTVLEDIELAREDGEVVTRPYSYENHGNLIIHDKFRAANNDWFLVGSVPIAELTEDANRILMATTFIIGAAVLVAVGVGYIMVRLIARPLVSLRNLMNEGEQGNLSVRTSIRSKDEIGQLGESFNRMMEQISLLVKQTNQSALDVLETATELSNVSKQTAISSREISMATEQIASGASTLAMEAEKGNGITIELGEQMGRVVEANMEMGKAAHNVRGVSEQGTGTMTELIGKTEQTERMTRSMVEKVDKLKESTDSIRKILDMLNAIAKQTNILSLNATIEAARAGTAGKGFMVVADEIRKLADQSRQSIDVVGQITDTIQAEIGETVDVLSDAYPIFQEQIASVKDTDKLFSTVKVEMESFISKLDDVTQSLQTLESSQMTLSEAMSSVSAVSQESSATSEQVASLSNQQLSSSEGLVQMAEKLENLSKSLQQTLQRFQIEG</sequence>
<dbReference type="SMART" id="SM00283">
    <property type="entry name" value="MA"/>
    <property type="match status" value="1"/>
</dbReference>
<dbReference type="PANTHER" id="PTHR32089:SF114">
    <property type="entry name" value="METHYL-ACCEPTING CHEMOTAXIS PROTEIN MCPB"/>
    <property type="match status" value="1"/>
</dbReference>
<gene>
    <name evidence="14" type="ORF">XYCOK13_43260</name>
</gene>
<feature type="transmembrane region" description="Helical" evidence="11">
    <location>
        <begin position="72"/>
        <end position="94"/>
    </location>
</feature>
<dbReference type="Gene3D" id="6.10.340.10">
    <property type="match status" value="1"/>
</dbReference>
<evidence type="ECO:0000256" key="10">
    <source>
        <dbReference type="SAM" id="MobiDB-lite"/>
    </source>
</evidence>